<proteinExistence type="predicted"/>
<gene>
    <name evidence="2" type="ORF">AB4874_13910</name>
    <name evidence="3" type="ORF">AB4874_19700</name>
</gene>
<comment type="caution">
    <text evidence="2">The sequence shown here is derived from an EMBL/GenBank/DDBJ whole genome shotgun (WGS) entry which is preliminary data.</text>
</comment>
<evidence type="ECO:0000313" key="2">
    <source>
        <dbReference type="EMBL" id="MEX1662732.1"/>
    </source>
</evidence>
<dbReference type="Proteomes" id="UP001557465">
    <property type="component" value="Unassembled WGS sequence"/>
</dbReference>
<dbReference type="RefSeq" id="WP_295537315.1">
    <property type="nucleotide sequence ID" value="NZ_JBFRYC010000008.1"/>
</dbReference>
<evidence type="ECO:0000313" key="4">
    <source>
        <dbReference type="Proteomes" id="UP001557465"/>
    </source>
</evidence>
<dbReference type="EMBL" id="JBFRYC010000033">
    <property type="protein sequence ID" value="MEX1663796.1"/>
    <property type="molecule type" value="Genomic_DNA"/>
</dbReference>
<reference evidence="2" key="2">
    <citation type="submission" date="2024-07" db="EMBL/GenBank/DDBJ databases">
        <authorList>
            <person name="Lai Q."/>
            <person name="Dong C."/>
            <person name="Shao Z."/>
        </authorList>
    </citation>
    <scope>NUCLEOTIDE SEQUENCE</scope>
    <source>
        <strain evidence="2">15-R06ZXC-3</strain>
    </source>
</reference>
<sequence>MKVGLGSDILILSSARQEFYLEENYMSVNILLPAKRVATVSALALAIGFGGNLAFQPLSHLSGAAVAESSGGDQGQQGQGSKGQNGQGAKGNDGQGQGGPDADSEGKGPKAGNEGSTRSGKPNWAEEGIPEVELGRLSVARSPSHVLDRAYDEALASLNTDMVTFYNMSLDDIISNLSLNFDQQSYVDSPLQNLAFLRDALDGSISLPGVTNSNEVLEAVFLGVASDKTVPITTDTVIAVSKILGTPITGDAAAALAVDAEAVRVAVLAGHG</sequence>
<evidence type="ECO:0000313" key="3">
    <source>
        <dbReference type="EMBL" id="MEX1663796.1"/>
    </source>
</evidence>
<organism evidence="2 4">
    <name type="scientific">Thioclava arctica</name>
    <dbReference type="NCBI Taxonomy" id="3238301"/>
    <lineage>
        <taxon>Bacteria</taxon>
        <taxon>Pseudomonadati</taxon>
        <taxon>Pseudomonadota</taxon>
        <taxon>Alphaproteobacteria</taxon>
        <taxon>Rhodobacterales</taxon>
        <taxon>Paracoccaceae</taxon>
        <taxon>Thioclava</taxon>
    </lineage>
</organism>
<evidence type="ECO:0000256" key="1">
    <source>
        <dbReference type="SAM" id="MobiDB-lite"/>
    </source>
</evidence>
<feature type="region of interest" description="Disordered" evidence="1">
    <location>
        <begin position="66"/>
        <end position="128"/>
    </location>
</feature>
<reference evidence="2 4" key="1">
    <citation type="journal article" date="2011" name="Int. J. Syst. Evol. Microbiol.">
        <title>Zhongshania antarctica gen. nov., sp. nov. and Zhongshania guokunii sp. nov., gammaproteobacteria respectively isolated from coastal attached (fast) ice and surface seawater of the Antarctic.</title>
        <authorList>
            <person name="Li H.J."/>
            <person name="Zhang X.Y."/>
            <person name="Chen C.X."/>
            <person name="Zhang Y.J."/>
            <person name="Gao Z.M."/>
            <person name="Yu Y."/>
            <person name="Chen X.L."/>
            <person name="Chen B."/>
            <person name="Zhang Y.Z."/>
        </authorList>
    </citation>
    <scope>NUCLEOTIDE SEQUENCE [LARGE SCALE GENOMIC DNA]</scope>
    <source>
        <strain evidence="2 4">15-R06ZXC-3</strain>
    </source>
</reference>
<name>A0ABV3TMC6_9RHOB</name>
<feature type="compositionally biased region" description="Gly residues" evidence="1">
    <location>
        <begin position="72"/>
        <end position="99"/>
    </location>
</feature>
<protein>
    <submittedName>
        <fullName evidence="2">Uncharacterized protein</fullName>
    </submittedName>
</protein>
<accession>A0ABV3TMC6</accession>
<keyword evidence="4" id="KW-1185">Reference proteome</keyword>
<dbReference type="EMBL" id="JBFRYC010000008">
    <property type="protein sequence ID" value="MEX1662732.1"/>
    <property type="molecule type" value="Genomic_DNA"/>
</dbReference>